<dbReference type="KEGG" id="caj:CIG1485E_0778"/>
<dbReference type="InterPro" id="IPR059110">
    <property type="entry name" value="Lnt_campylobact"/>
</dbReference>
<keyword evidence="13" id="KW-1185">Reference proteome</keyword>
<dbReference type="eggNOG" id="COG0815">
    <property type="taxonomic scope" value="Bacteria"/>
</dbReference>
<dbReference type="PANTHER" id="PTHR38686:SF1">
    <property type="entry name" value="APOLIPOPROTEIN N-ACYLTRANSFERASE"/>
    <property type="match status" value="1"/>
</dbReference>
<dbReference type="NCBIfam" id="TIGR00546">
    <property type="entry name" value="lnt"/>
    <property type="match status" value="1"/>
</dbReference>
<dbReference type="PANTHER" id="PTHR38686">
    <property type="entry name" value="APOLIPOPROTEIN N-ACYLTRANSFERASE"/>
    <property type="match status" value="1"/>
</dbReference>
<evidence type="ECO:0000256" key="6">
    <source>
        <dbReference type="ARBA" id="ARBA00022692"/>
    </source>
</evidence>
<evidence type="ECO:0000256" key="1">
    <source>
        <dbReference type="ARBA" id="ARBA00004651"/>
    </source>
</evidence>
<keyword evidence="5 12" id="KW-0808">Transferase</keyword>
<dbReference type="GO" id="GO:0005886">
    <property type="term" value="C:plasma membrane"/>
    <property type="evidence" value="ECO:0007669"/>
    <property type="project" value="UniProtKB-SubCell"/>
</dbReference>
<keyword evidence="7 10" id="KW-1133">Transmembrane helix</keyword>
<keyword evidence="3" id="KW-1003">Cell membrane</keyword>
<reference evidence="13" key="1">
    <citation type="journal article" date="2014" name="Genome Announc.">
        <title>Complete Genome Sequence of Campylobacter iguaniorum Strain 1485ET, Isolated from a Bearded Dragon (Pogona vitticeps).</title>
        <authorList>
            <person name="Gilbert M.J."/>
            <person name="Miller W.G."/>
            <person name="Yee E."/>
            <person name="Kik M."/>
            <person name="Wagenaar J.A."/>
            <person name="Duim B."/>
        </authorList>
    </citation>
    <scope>NUCLEOTIDE SEQUENCE [LARGE SCALE GENOMIC DNA]</scope>
    <source>
        <strain evidence="13">1485E</strain>
    </source>
</reference>
<evidence type="ECO:0000313" key="13">
    <source>
        <dbReference type="Proteomes" id="UP000028486"/>
    </source>
</evidence>
<keyword evidence="6 10" id="KW-0812">Transmembrane</keyword>
<protein>
    <submittedName>
        <fullName evidence="12">Apolipoprotein N-acyltransferase</fullName>
        <ecNumber evidence="12">2.3.1.-</ecNumber>
    </submittedName>
</protein>
<dbReference type="SUPFAM" id="SSF56317">
    <property type="entry name" value="Carbon-nitrogen hydrolase"/>
    <property type="match status" value="1"/>
</dbReference>
<dbReference type="InterPro" id="IPR003010">
    <property type="entry name" value="C-N_Hydrolase"/>
</dbReference>
<feature type="transmembrane region" description="Helical" evidence="10">
    <location>
        <begin position="97"/>
        <end position="120"/>
    </location>
</feature>
<keyword evidence="12" id="KW-0449">Lipoprotein</keyword>
<feature type="transmembrane region" description="Helical" evidence="10">
    <location>
        <begin position="48"/>
        <end position="67"/>
    </location>
</feature>
<dbReference type="InterPro" id="IPR059109">
    <property type="entry name" value="Lnt_membrane_dom"/>
</dbReference>
<dbReference type="InterPro" id="IPR004563">
    <property type="entry name" value="Apolipo_AcylTrfase"/>
</dbReference>
<feature type="transmembrane region" description="Helical" evidence="10">
    <location>
        <begin position="21"/>
        <end position="42"/>
    </location>
</feature>
<organism evidence="12 13">
    <name type="scientific">Campylobacter iguaniorum</name>
    <dbReference type="NCBI Taxonomy" id="1244531"/>
    <lineage>
        <taxon>Bacteria</taxon>
        <taxon>Pseudomonadati</taxon>
        <taxon>Campylobacterota</taxon>
        <taxon>Epsilonproteobacteria</taxon>
        <taxon>Campylobacterales</taxon>
        <taxon>Campylobacteraceae</taxon>
        <taxon>Campylobacter</taxon>
    </lineage>
</organism>
<sequence length="421" mass="48367">MKSEYFLLAWMSFSKKNLSSYSTLNFIINGFAIATLLSFFIFLSIFEIVILNYIGCFLAIFGLYLLLNLDKKTWFWTGFFVGILWFYWISFSLVYYGFWYLIPLEIIAIGLVYGLLFLIAGYFKSQILRAILLVALDYFYPFNFNWFNLELIFVGTIFKPSIWSLGAVLAGLILSKKFKFGFVILAILMLLNLNLKPSQPNLLPFSVELTNTQIDQNKKWDKKYTSDIIEMNIGLIHNAINNGAKFVILPETAFPLFLERQSELFAYLKELSKDITILTGSLGYENKTTYNSAFLFQNGNVKRFDKVVLVPFGEEVPLPKFMADFINKIFFGGSSDFSSAKSVSQYEIDGIKITNAICYEASRDEIYASKPEFVVAITNNAWFMPSTEPVLQKLLLKYYAFKYQTTIYHSVNGSKSEIITP</sequence>
<comment type="subcellular location">
    <subcellularLocation>
        <location evidence="1">Cell membrane</location>
        <topology evidence="1">Multi-pass membrane protein</topology>
    </subcellularLocation>
</comment>
<dbReference type="GO" id="GO:0016410">
    <property type="term" value="F:N-acyltransferase activity"/>
    <property type="evidence" value="ECO:0007669"/>
    <property type="project" value="InterPro"/>
</dbReference>
<dbReference type="EMBL" id="CP009043">
    <property type="protein sequence ID" value="AII14623.1"/>
    <property type="molecule type" value="Genomic_DNA"/>
</dbReference>
<dbReference type="GO" id="GO:0042158">
    <property type="term" value="P:lipoprotein biosynthetic process"/>
    <property type="evidence" value="ECO:0007669"/>
    <property type="project" value="InterPro"/>
</dbReference>
<dbReference type="Pfam" id="PF26365">
    <property type="entry name" value="ApoNAT_membrane"/>
    <property type="match status" value="1"/>
</dbReference>
<evidence type="ECO:0000256" key="8">
    <source>
        <dbReference type="ARBA" id="ARBA00023136"/>
    </source>
</evidence>
<dbReference type="Gene3D" id="3.60.110.10">
    <property type="entry name" value="Carbon-nitrogen hydrolase"/>
    <property type="match status" value="1"/>
</dbReference>
<evidence type="ECO:0000256" key="3">
    <source>
        <dbReference type="ARBA" id="ARBA00022475"/>
    </source>
</evidence>
<feature type="domain" description="CN hydrolase" evidence="11">
    <location>
        <begin position="210"/>
        <end position="421"/>
    </location>
</feature>
<accession>A0A076FA87</accession>
<feature type="transmembrane region" description="Helical" evidence="10">
    <location>
        <begin position="152"/>
        <end position="173"/>
    </location>
</feature>
<dbReference type="STRING" id="1244531.CIG2463D_0779"/>
<dbReference type="OrthoDB" id="9804277at2"/>
<keyword evidence="8 10" id="KW-0472">Membrane</keyword>
<evidence type="ECO:0000259" key="11">
    <source>
        <dbReference type="PROSITE" id="PS50263"/>
    </source>
</evidence>
<evidence type="ECO:0000256" key="10">
    <source>
        <dbReference type="SAM" id="Phobius"/>
    </source>
</evidence>
<gene>
    <name evidence="12" type="primary">lnt</name>
    <name evidence="12" type="ORF">CIG1485E_0778</name>
</gene>
<dbReference type="EC" id="2.3.1.-" evidence="12"/>
<feature type="transmembrane region" description="Helical" evidence="10">
    <location>
        <begin position="180"/>
        <end position="195"/>
    </location>
</feature>
<feature type="transmembrane region" description="Helical" evidence="10">
    <location>
        <begin position="74"/>
        <end position="91"/>
    </location>
</feature>
<evidence type="ECO:0000256" key="7">
    <source>
        <dbReference type="ARBA" id="ARBA00022989"/>
    </source>
</evidence>
<feature type="transmembrane region" description="Helical" evidence="10">
    <location>
        <begin position="127"/>
        <end position="146"/>
    </location>
</feature>
<keyword evidence="4" id="KW-0997">Cell inner membrane</keyword>
<dbReference type="RefSeq" id="WP_051870914.1">
    <property type="nucleotide sequence ID" value="NZ_CP009043.1"/>
</dbReference>
<comment type="similarity">
    <text evidence="2">Belongs to the CN hydrolase family. Apolipoprotein N-acyltransferase subfamily.</text>
</comment>
<proteinExistence type="inferred from homology"/>
<evidence type="ECO:0000256" key="4">
    <source>
        <dbReference type="ARBA" id="ARBA00022519"/>
    </source>
</evidence>
<dbReference type="NCBIfam" id="NF008934">
    <property type="entry name" value="PRK12291.1"/>
    <property type="match status" value="1"/>
</dbReference>
<evidence type="ECO:0000256" key="5">
    <source>
        <dbReference type="ARBA" id="ARBA00022679"/>
    </source>
</evidence>
<evidence type="ECO:0000313" key="12">
    <source>
        <dbReference type="EMBL" id="AII14623.1"/>
    </source>
</evidence>
<dbReference type="AlphaFoldDB" id="A0A076FA87"/>
<dbReference type="Pfam" id="PF00795">
    <property type="entry name" value="CN_hydrolase"/>
    <property type="match status" value="1"/>
</dbReference>
<dbReference type="PROSITE" id="PS50263">
    <property type="entry name" value="CN_HYDROLASE"/>
    <property type="match status" value="1"/>
</dbReference>
<name>A0A076FA87_9BACT</name>
<dbReference type="Proteomes" id="UP000028486">
    <property type="component" value="Chromosome"/>
</dbReference>
<keyword evidence="9 12" id="KW-0012">Acyltransferase</keyword>
<dbReference type="HOGENOM" id="CLU_050649_0_0_7"/>
<dbReference type="InterPro" id="IPR036526">
    <property type="entry name" value="C-N_Hydrolase_sf"/>
</dbReference>
<evidence type="ECO:0000256" key="2">
    <source>
        <dbReference type="ARBA" id="ARBA00010065"/>
    </source>
</evidence>
<evidence type="ECO:0000256" key="9">
    <source>
        <dbReference type="ARBA" id="ARBA00023315"/>
    </source>
</evidence>